<dbReference type="InterPro" id="IPR000531">
    <property type="entry name" value="Beta-barrel_TonB"/>
</dbReference>
<dbReference type="Gene3D" id="2.170.130.10">
    <property type="entry name" value="TonB-dependent receptor, plug domain"/>
    <property type="match status" value="1"/>
</dbReference>
<reference evidence="20" key="1">
    <citation type="journal article" date="2019" name="Int. J. Syst. Evol. Microbiol.">
        <title>The Global Catalogue of Microorganisms (GCM) 10K type strain sequencing project: providing services to taxonomists for standard genome sequencing and annotation.</title>
        <authorList>
            <consortium name="The Broad Institute Genomics Platform"/>
            <consortium name="The Broad Institute Genome Sequencing Center for Infectious Disease"/>
            <person name="Wu L."/>
            <person name="Ma J."/>
        </authorList>
    </citation>
    <scope>NUCLEOTIDE SEQUENCE [LARGE SCALE GENOMIC DNA]</scope>
    <source>
        <strain evidence="20">JCM 16722</strain>
    </source>
</reference>
<keyword evidence="6 14" id="KW-0812">Transmembrane</keyword>
<comment type="caution">
    <text evidence="19">The sequence shown here is derived from an EMBL/GenBank/DDBJ whole genome shotgun (WGS) entry which is preliminary data.</text>
</comment>
<evidence type="ECO:0000259" key="17">
    <source>
        <dbReference type="Pfam" id="PF00593"/>
    </source>
</evidence>
<keyword evidence="12" id="KW-0675">Receptor</keyword>
<keyword evidence="13 14" id="KW-0998">Cell outer membrane</keyword>
<keyword evidence="4 14" id="KW-1134">Transmembrane beta strand</keyword>
<dbReference type="InterPro" id="IPR039426">
    <property type="entry name" value="TonB-dep_rcpt-like"/>
</dbReference>
<evidence type="ECO:0000256" key="16">
    <source>
        <dbReference type="SAM" id="SignalP"/>
    </source>
</evidence>
<dbReference type="PANTHER" id="PTHR32552:SF68">
    <property type="entry name" value="FERRICHROME OUTER MEMBRANE TRANSPORTER_PHAGE RECEPTOR"/>
    <property type="match status" value="1"/>
</dbReference>
<evidence type="ECO:0000256" key="11">
    <source>
        <dbReference type="ARBA" id="ARBA00023136"/>
    </source>
</evidence>
<protein>
    <recommendedName>
        <fullName evidence="21">TonB-dependent siderophore receptor</fullName>
    </recommendedName>
</protein>
<comment type="similarity">
    <text evidence="2 14 15">Belongs to the TonB-dependent receptor family.</text>
</comment>
<evidence type="ECO:0000256" key="14">
    <source>
        <dbReference type="PROSITE-ProRule" id="PRU01360"/>
    </source>
</evidence>
<evidence type="ECO:0000256" key="4">
    <source>
        <dbReference type="ARBA" id="ARBA00022452"/>
    </source>
</evidence>
<dbReference type="InterPro" id="IPR010105">
    <property type="entry name" value="TonB_sidphr_rcpt"/>
</dbReference>
<evidence type="ECO:0000256" key="1">
    <source>
        <dbReference type="ARBA" id="ARBA00004571"/>
    </source>
</evidence>
<dbReference type="EMBL" id="BAAAZK010000002">
    <property type="protein sequence ID" value="GAA4171723.1"/>
    <property type="molecule type" value="Genomic_DNA"/>
</dbReference>
<evidence type="ECO:0000256" key="12">
    <source>
        <dbReference type="ARBA" id="ARBA00023170"/>
    </source>
</evidence>
<dbReference type="SUPFAM" id="SSF56935">
    <property type="entry name" value="Porins"/>
    <property type="match status" value="1"/>
</dbReference>
<dbReference type="NCBIfam" id="TIGR01783">
    <property type="entry name" value="TonB-siderophor"/>
    <property type="match status" value="1"/>
</dbReference>
<dbReference type="PANTHER" id="PTHR32552">
    <property type="entry name" value="FERRICHROME IRON RECEPTOR-RELATED"/>
    <property type="match status" value="1"/>
</dbReference>
<evidence type="ECO:0000256" key="2">
    <source>
        <dbReference type="ARBA" id="ARBA00009810"/>
    </source>
</evidence>
<name>A0ABP7ZVV9_9SPHI</name>
<organism evidence="19 20">
    <name type="scientific">Sphingobacterium ginsenosidimutans</name>
    <dbReference type="NCBI Taxonomy" id="687845"/>
    <lineage>
        <taxon>Bacteria</taxon>
        <taxon>Pseudomonadati</taxon>
        <taxon>Bacteroidota</taxon>
        <taxon>Sphingobacteriia</taxon>
        <taxon>Sphingobacteriales</taxon>
        <taxon>Sphingobacteriaceae</taxon>
        <taxon>Sphingobacterium</taxon>
    </lineage>
</organism>
<evidence type="ECO:0000313" key="19">
    <source>
        <dbReference type="EMBL" id="GAA4171723.1"/>
    </source>
</evidence>
<evidence type="ECO:0008006" key="21">
    <source>
        <dbReference type="Google" id="ProtNLM"/>
    </source>
</evidence>
<keyword evidence="3 14" id="KW-0813">Transport</keyword>
<evidence type="ECO:0000256" key="8">
    <source>
        <dbReference type="ARBA" id="ARBA00023004"/>
    </source>
</evidence>
<dbReference type="InterPro" id="IPR012910">
    <property type="entry name" value="Plug_dom"/>
</dbReference>
<evidence type="ECO:0000256" key="10">
    <source>
        <dbReference type="ARBA" id="ARBA00023077"/>
    </source>
</evidence>
<evidence type="ECO:0000313" key="20">
    <source>
        <dbReference type="Proteomes" id="UP001500167"/>
    </source>
</evidence>
<dbReference type="Pfam" id="PF07715">
    <property type="entry name" value="Plug"/>
    <property type="match status" value="1"/>
</dbReference>
<dbReference type="InterPro" id="IPR037066">
    <property type="entry name" value="Plug_dom_sf"/>
</dbReference>
<feature type="domain" description="TonB-dependent receptor-like beta-barrel" evidence="17">
    <location>
        <begin position="287"/>
        <end position="686"/>
    </location>
</feature>
<dbReference type="Gene3D" id="2.40.170.20">
    <property type="entry name" value="TonB-dependent receptor, beta-barrel domain"/>
    <property type="match status" value="1"/>
</dbReference>
<dbReference type="InterPro" id="IPR036942">
    <property type="entry name" value="Beta-barrel_TonB_sf"/>
</dbReference>
<feature type="chain" id="PRO_5046611430" description="TonB-dependent siderophore receptor" evidence="16">
    <location>
        <begin position="24"/>
        <end position="726"/>
    </location>
</feature>
<keyword evidence="7 16" id="KW-0732">Signal</keyword>
<keyword evidence="5" id="KW-0410">Iron transport</keyword>
<keyword evidence="8" id="KW-0408">Iron</keyword>
<evidence type="ECO:0000256" key="6">
    <source>
        <dbReference type="ARBA" id="ARBA00022692"/>
    </source>
</evidence>
<dbReference type="PROSITE" id="PS52016">
    <property type="entry name" value="TONB_DEPENDENT_REC_3"/>
    <property type="match status" value="1"/>
</dbReference>
<evidence type="ECO:0000259" key="18">
    <source>
        <dbReference type="Pfam" id="PF07715"/>
    </source>
</evidence>
<accession>A0ABP7ZVV9</accession>
<evidence type="ECO:0000256" key="5">
    <source>
        <dbReference type="ARBA" id="ARBA00022496"/>
    </source>
</evidence>
<evidence type="ECO:0000256" key="15">
    <source>
        <dbReference type="RuleBase" id="RU003357"/>
    </source>
</evidence>
<gene>
    <name evidence="19" type="ORF">GCM10022218_12220</name>
</gene>
<evidence type="ECO:0000256" key="13">
    <source>
        <dbReference type="ARBA" id="ARBA00023237"/>
    </source>
</evidence>
<sequence length="726" mass="81371">MKSMKIKHSLLVFFSLYQLASHAQATKQDTIYRTYNLKEVRVQQLRNTKVKSDTLSNTLKLQLPLLEIPQNIISISSGLLQSQGALELKDVARNVSGVYFGYNSTPFDNSAIVQMRGFMGYTTLNGMSRRFNYGAAIDDEALIENIEIVKGPAGFLNSFGEPGGSVNIVTKTPKYKLLNVSQSLGSFNFFRTTADLGSAVKDKGLSYRLNLAYQHRNSFLDYLKTDKYALAPVIQYNFSPNTYMLAEYNLVRGETKNGTAIVKVRNEADKLKGPIAVNYSAGLGLPRSYAQNQTARLYGVHKFNKSWQLTSQSSFLWSPYRSWNMTSAGSLVNFRDGDTTRRRSSLTMGAGKTFSTQLFANGTVTTGAIKHQLVFGADYINSKDSLSLNNGTAQFVYLRSNPDNQVDAAVSNTVRASRLDRNTFLKSVYAYDNIDLLEKLRLTLGARYTWYKSDQESINARGVVRTNTYHQKALSPRVALTYLMDKATTFYLLYDETFIPQTGQKAIVNEGNEVVGSEAVNPEYGTNMEMGVKRNFFCSRLYTGLSAFRTVKRNGVITDLEHEGFVKELGQVISKGIELDVIGHVTDALSLVANYTFVDAVITKNSDESLIGKQTPQTPQQIVNTWVQYGFPLKNKAVLKLSVGQSTWIKRSTSEKDLFIPDFTKFDAGLNYTHNRLSVQLIADNLTNRRYMASGDIISSYPYEGRNYYYIDGDPFNIRAIVGFKF</sequence>
<evidence type="ECO:0000256" key="3">
    <source>
        <dbReference type="ARBA" id="ARBA00022448"/>
    </source>
</evidence>
<keyword evidence="20" id="KW-1185">Reference proteome</keyword>
<evidence type="ECO:0000256" key="7">
    <source>
        <dbReference type="ARBA" id="ARBA00022729"/>
    </source>
</evidence>
<dbReference type="CDD" id="cd01347">
    <property type="entry name" value="ligand_gated_channel"/>
    <property type="match status" value="1"/>
</dbReference>
<dbReference type="Proteomes" id="UP001500167">
    <property type="component" value="Unassembled WGS sequence"/>
</dbReference>
<feature type="signal peptide" evidence="16">
    <location>
        <begin position="1"/>
        <end position="23"/>
    </location>
</feature>
<dbReference type="Pfam" id="PF00593">
    <property type="entry name" value="TonB_dep_Rec_b-barrel"/>
    <property type="match status" value="1"/>
</dbReference>
<keyword evidence="9" id="KW-0406">Ion transport</keyword>
<keyword evidence="11 14" id="KW-0472">Membrane</keyword>
<evidence type="ECO:0000256" key="9">
    <source>
        <dbReference type="ARBA" id="ARBA00023065"/>
    </source>
</evidence>
<keyword evidence="10 15" id="KW-0798">TonB box</keyword>
<proteinExistence type="inferred from homology"/>
<feature type="domain" description="TonB-dependent receptor plug" evidence="18">
    <location>
        <begin position="65"/>
        <end position="164"/>
    </location>
</feature>
<comment type="subcellular location">
    <subcellularLocation>
        <location evidence="1 14">Cell outer membrane</location>
        <topology evidence="1 14">Multi-pass membrane protein</topology>
    </subcellularLocation>
</comment>